<reference evidence="1 2" key="1">
    <citation type="journal article" date="2015" name="Mol. Plant Microbe Interact.">
        <title>Genome, transcriptome, and functional analyses of Penicillium expansum provide new insights into secondary metabolism and pathogenicity.</title>
        <authorList>
            <person name="Ballester A.R."/>
            <person name="Marcet-Houben M."/>
            <person name="Levin E."/>
            <person name="Sela N."/>
            <person name="Selma-Lazaro C."/>
            <person name="Carmona L."/>
            <person name="Wisniewski M."/>
            <person name="Droby S."/>
            <person name="Gonzalez-Candelas L."/>
            <person name="Gabaldon T."/>
        </authorList>
    </citation>
    <scope>NUCLEOTIDE SEQUENCE [LARGE SCALE GENOMIC DNA]</scope>
    <source>
        <strain evidence="1 2">MD-8</strain>
    </source>
</reference>
<dbReference type="GeneID" id="27674493"/>
<evidence type="ECO:0000313" key="2">
    <source>
        <dbReference type="Proteomes" id="UP000030143"/>
    </source>
</evidence>
<name>A0A0A2J367_PENEN</name>
<dbReference type="STRING" id="27334.A0A0A2J367"/>
<sequence>MRSVDYLGAAQLDYYRTTYPETVDMASLIFPVNSPPRVLILRPEHIKFLIDPVRKYTGSGVYTKRRASKPNLINLVVKAAVSLATYGALTDSRKSKATGKGFAHTICSQHLGTDPEGAHFLLQYGIALWFLV</sequence>
<protein>
    <submittedName>
        <fullName evidence="1">Uncharacterized protein</fullName>
    </submittedName>
</protein>
<dbReference type="AlphaFoldDB" id="A0A0A2J367"/>
<organism evidence="1 2">
    <name type="scientific">Penicillium expansum</name>
    <name type="common">Blue mold rot fungus</name>
    <dbReference type="NCBI Taxonomy" id="27334"/>
    <lineage>
        <taxon>Eukaryota</taxon>
        <taxon>Fungi</taxon>
        <taxon>Dikarya</taxon>
        <taxon>Ascomycota</taxon>
        <taxon>Pezizomycotina</taxon>
        <taxon>Eurotiomycetes</taxon>
        <taxon>Eurotiomycetidae</taxon>
        <taxon>Eurotiales</taxon>
        <taxon>Aspergillaceae</taxon>
        <taxon>Penicillium</taxon>
    </lineage>
</organism>
<accession>A0A0A2J367</accession>
<dbReference type="Proteomes" id="UP000030143">
    <property type="component" value="Unassembled WGS sequence"/>
</dbReference>
<dbReference type="RefSeq" id="XP_016602961.1">
    <property type="nucleotide sequence ID" value="XM_016739074.1"/>
</dbReference>
<gene>
    <name evidence="1" type="ORF">PEX2_017990</name>
</gene>
<proteinExistence type="predicted"/>
<dbReference type="EMBL" id="JQFZ01000021">
    <property type="protein sequence ID" value="KGO62392.1"/>
    <property type="molecule type" value="Genomic_DNA"/>
</dbReference>
<dbReference type="VEuPathDB" id="FungiDB:PEXP_065300"/>
<keyword evidence="2" id="KW-1185">Reference proteome</keyword>
<comment type="caution">
    <text evidence="1">The sequence shown here is derived from an EMBL/GenBank/DDBJ whole genome shotgun (WGS) entry which is preliminary data.</text>
</comment>
<dbReference type="HOGENOM" id="CLU_1917759_0_0_1"/>
<evidence type="ECO:0000313" key="1">
    <source>
        <dbReference type="EMBL" id="KGO62392.1"/>
    </source>
</evidence>